<dbReference type="STRING" id="1210086.GCA_001613105_01102"/>
<feature type="transmembrane region" description="Helical" evidence="1">
    <location>
        <begin position="97"/>
        <end position="116"/>
    </location>
</feature>
<feature type="transmembrane region" description="Helical" evidence="1">
    <location>
        <begin position="41"/>
        <end position="63"/>
    </location>
</feature>
<feature type="transmembrane region" description="Helical" evidence="1">
    <location>
        <begin position="69"/>
        <end position="90"/>
    </location>
</feature>
<keyword evidence="3" id="KW-1185">Reference proteome</keyword>
<proteinExistence type="predicted"/>
<dbReference type="RefSeq" id="WP_067992751.1">
    <property type="nucleotide sequence ID" value="NZ_QQBC01000002.1"/>
</dbReference>
<dbReference type="EMBL" id="QQBC01000002">
    <property type="protein sequence ID" value="RDI68125.1"/>
    <property type="molecule type" value="Genomic_DNA"/>
</dbReference>
<keyword evidence="1" id="KW-1133">Transmembrane helix</keyword>
<gene>
    <name evidence="2" type="ORF">DFR76_102526</name>
</gene>
<evidence type="ECO:0000256" key="1">
    <source>
        <dbReference type="SAM" id="Phobius"/>
    </source>
</evidence>
<organism evidence="2 3">
    <name type="scientific">Nocardia pseudobrasiliensis</name>
    <dbReference type="NCBI Taxonomy" id="45979"/>
    <lineage>
        <taxon>Bacteria</taxon>
        <taxon>Bacillati</taxon>
        <taxon>Actinomycetota</taxon>
        <taxon>Actinomycetes</taxon>
        <taxon>Mycobacteriales</taxon>
        <taxon>Nocardiaceae</taxon>
        <taxon>Nocardia</taxon>
    </lineage>
</organism>
<comment type="caution">
    <text evidence="2">The sequence shown here is derived from an EMBL/GenBank/DDBJ whole genome shotgun (WGS) entry which is preliminary data.</text>
</comment>
<evidence type="ECO:0000313" key="2">
    <source>
        <dbReference type="EMBL" id="RDI68125.1"/>
    </source>
</evidence>
<keyword evidence="1" id="KW-0472">Membrane</keyword>
<feature type="transmembrane region" description="Helical" evidence="1">
    <location>
        <begin position="128"/>
        <end position="148"/>
    </location>
</feature>
<sequence length="156" mass="16376">MSKRDTEMSTEQWLLDLERSLRRIERSVLDETRIGHLGRSVLILAAAGVAITASSALATPVVMKGRPGLMFVALVLAAAVVVGTGFGVTAQRFSWSCANAILCGIAAVISVLAFWAGSTGSTLPGAGWFVLTAASQATLTVTWAGIALRDHDYIVT</sequence>
<evidence type="ECO:0000313" key="3">
    <source>
        <dbReference type="Proteomes" id="UP000254869"/>
    </source>
</evidence>
<dbReference type="Proteomes" id="UP000254869">
    <property type="component" value="Unassembled WGS sequence"/>
</dbReference>
<dbReference type="AlphaFoldDB" id="A0A370IBL4"/>
<accession>A0A370IBL4</accession>
<reference evidence="2 3" key="1">
    <citation type="submission" date="2018-07" db="EMBL/GenBank/DDBJ databases">
        <title>Genomic Encyclopedia of Type Strains, Phase IV (KMG-IV): sequencing the most valuable type-strain genomes for metagenomic binning, comparative biology and taxonomic classification.</title>
        <authorList>
            <person name="Goeker M."/>
        </authorList>
    </citation>
    <scope>NUCLEOTIDE SEQUENCE [LARGE SCALE GENOMIC DNA]</scope>
    <source>
        <strain evidence="2 3">DSM 44290</strain>
    </source>
</reference>
<protein>
    <submittedName>
        <fullName evidence="2">Uncharacterized protein</fullName>
    </submittedName>
</protein>
<keyword evidence="1" id="KW-0812">Transmembrane</keyword>
<name>A0A370IBL4_9NOCA</name>